<reference evidence="4 5" key="1">
    <citation type="submission" date="2018-10" db="EMBL/GenBank/DDBJ databases">
        <title>Fifty Aureobasidium pullulans genomes reveal a recombining polyextremotolerant generalist.</title>
        <authorList>
            <person name="Gostincar C."/>
            <person name="Turk M."/>
            <person name="Zajc J."/>
            <person name="Gunde-Cimerman N."/>
        </authorList>
    </citation>
    <scope>NUCLEOTIDE SEQUENCE [LARGE SCALE GENOMIC DNA]</scope>
    <source>
        <strain evidence="4 5">EXF-6604</strain>
    </source>
</reference>
<proteinExistence type="predicted"/>
<dbReference type="InterPro" id="IPR058925">
    <property type="entry name" value="zf-C2H2_AcuF"/>
</dbReference>
<evidence type="ECO:0000313" key="5">
    <source>
        <dbReference type="Proteomes" id="UP000306584"/>
    </source>
</evidence>
<feature type="region of interest" description="Disordered" evidence="2">
    <location>
        <begin position="535"/>
        <end position="554"/>
    </location>
</feature>
<feature type="region of interest" description="Disordered" evidence="2">
    <location>
        <begin position="163"/>
        <end position="182"/>
    </location>
</feature>
<keyword evidence="1" id="KW-0175">Coiled coil</keyword>
<evidence type="ECO:0000256" key="1">
    <source>
        <dbReference type="SAM" id="Coils"/>
    </source>
</evidence>
<dbReference type="SMART" id="SM00355">
    <property type="entry name" value="ZnF_C2H2"/>
    <property type="match status" value="3"/>
</dbReference>
<feature type="coiled-coil region" evidence="1">
    <location>
        <begin position="617"/>
        <end position="650"/>
    </location>
</feature>
<feature type="compositionally biased region" description="Polar residues" evidence="2">
    <location>
        <begin position="867"/>
        <end position="879"/>
    </location>
</feature>
<dbReference type="Pfam" id="PF26082">
    <property type="entry name" value="zf-C2H2_AcuF"/>
    <property type="match status" value="1"/>
</dbReference>
<dbReference type="PANTHER" id="PTHR35391:SF7">
    <property type="entry name" value="C2H2-TYPE DOMAIN-CONTAINING PROTEIN"/>
    <property type="match status" value="1"/>
</dbReference>
<accession>A0A4S9JMC6</accession>
<sequence length="1085" mass="122757">CVAPHKAEDAAYDHLITPIKLPPTNPDKNEHFQRGKLGRNFNSASGIMSISTLYQDALKNYGNIVLNFEEHASSLAPTLPDHSVGIKDEYGRLRIWGEQTRAVLPEKARYSLDEQLRENEQTRDIILRTLRRLTNRIETVNDQLNVLRIRSSQNPDQLAQFGDYEDASSSDESLSTQSSALEAPKSRLCKAMESVFDSIRSLYHISALLKRPRNANKYLRSRNMMMPSQATLRAEEDYAHILEKMRQWRHLTMRLQVGGDEERAVTLEDIISRERDEDHELADITFLCQRLTWANKLRRSQFKYWEESPDVLETQQQDDIKSPSISKRVKAKSSSATQASFSSVAVSALAETRTEAGRLRTEYTNSVAGRNNAVRVPDVPDSSKTNPDFECPFCHLMLNSNRMQDRATWKRHVFRDLRPYVCSFESCLDPGRLFITRYDWIYHEQQMHRRKWICPEDCPEKIQSRAALIEHIRTDHSNTLNEHQFSVYADMCEREIDATELDRCLICLKEMTLFGLQRHLATHMEDIALFVLPYQPQDDENGPNSGDSTDESVLDLEGRPANEEARHKELGAFAIEAKYKRLEQGLDPLSGVVEESMDKSALVLNDDKRKVENEKVIKEAKAAHEELLVKAKAAADAAEAAKKAAEAERDANKPGPDADKAPIKFTDAVGRKFTLPWHLVKTWKGMEGLIKQALVHIEHIGPHVADGHYHLLGPNNEIILPQVWEAVVQPGWDIKMELWPLPKSDKPTTLLDPPDLDIRVDGGDSGGDGREKDSLGSSKKRGVPAFTKWMLGGTRPRPKLAQKEKEHETTSPEGFTDDEYSEVEPEGEANLPDIIASPHTAGAREPDRRWHIGSDAKSIGKRAPAGSNPTLQPDQQAAHSPSYLAEFDPKDEFASTRTNAEDSKEITAPEAVTEENVQTNLILKQYDPDVASATPRGGRRRYGSEDSIPVNDADLESEIDRTFDTKGFDGAGDKVHGSKPVRGILKKPTQRFPEDVGQVQADEASMNKAVRNEPPSTRDGIPAGARWTKIDRRLINPEALEEAHERFEERREHVVVLRVLTKEEIRQLADRTSEIREARYRKQDQ</sequence>
<dbReference type="EMBL" id="QZBD01000856">
    <property type="protein sequence ID" value="THY03991.1"/>
    <property type="molecule type" value="Genomic_DNA"/>
</dbReference>
<dbReference type="AlphaFoldDB" id="A0A4S9JMC6"/>
<evidence type="ECO:0000259" key="3">
    <source>
        <dbReference type="PROSITE" id="PS00028"/>
    </source>
</evidence>
<feature type="compositionally biased region" description="Basic and acidic residues" evidence="2">
    <location>
        <begin position="842"/>
        <end position="854"/>
    </location>
</feature>
<feature type="region of interest" description="Disordered" evidence="2">
    <location>
        <begin position="744"/>
        <end position="911"/>
    </location>
</feature>
<evidence type="ECO:0000313" key="4">
    <source>
        <dbReference type="EMBL" id="THY03991.1"/>
    </source>
</evidence>
<feature type="compositionally biased region" description="Low complexity" evidence="2">
    <location>
        <begin position="170"/>
        <end position="181"/>
    </location>
</feature>
<gene>
    <name evidence="4" type="ORF">D6D01_10155</name>
</gene>
<feature type="domain" description="C2H2-type" evidence="3">
    <location>
        <begin position="454"/>
        <end position="476"/>
    </location>
</feature>
<name>A0A4S9JMC6_AURPU</name>
<dbReference type="InterPro" id="IPR054464">
    <property type="entry name" value="ULD_fung"/>
</dbReference>
<organism evidence="4 5">
    <name type="scientific">Aureobasidium pullulans</name>
    <name type="common">Black yeast</name>
    <name type="synonym">Pullularia pullulans</name>
    <dbReference type="NCBI Taxonomy" id="5580"/>
    <lineage>
        <taxon>Eukaryota</taxon>
        <taxon>Fungi</taxon>
        <taxon>Dikarya</taxon>
        <taxon>Ascomycota</taxon>
        <taxon>Pezizomycotina</taxon>
        <taxon>Dothideomycetes</taxon>
        <taxon>Dothideomycetidae</taxon>
        <taxon>Dothideales</taxon>
        <taxon>Saccotheciaceae</taxon>
        <taxon>Aureobasidium</taxon>
    </lineage>
</organism>
<feature type="compositionally biased region" description="Basic and acidic residues" evidence="2">
    <location>
        <begin position="887"/>
        <end position="907"/>
    </location>
</feature>
<feature type="compositionally biased region" description="Basic and acidic residues" evidence="2">
    <location>
        <begin position="801"/>
        <end position="810"/>
    </location>
</feature>
<dbReference type="Proteomes" id="UP000306584">
    <property type="component" value="Unassembled WGS sequence"/>
</dbReference>
<feature type="compositionally biased region" description="Basic and acidic residues" evidence="2">
    <location>
        <begin position="756"/>
        <end position="774"/>
    </location>
</feature>
<dbReference type="InterPro" id="IPR013087">
    <property type="entry name" value="Znf_C2H2_type"/>
</dbReference>
<dbReference type="Pfam" id="PF26118">
    <property type="entry name" value="DUF8035"/>
    <property type="match status" value="1"/>
</dbReference>
<feature type="compositionally biased region" description="Acidic residues" evidence="2">
    <location>
        <begin position="815"/>
        <end position="827"/>
    </location>
</feature>
<dbReference type="Pfam" id="PF22893">
    <property type="entry name" value="ULD_2"/>
    <property type="match status" value="1"/>
</dbReference>
<evidence type="ECO:0000256" key="2">
    <source>
        <dbReference type="SAM" id="MobiDB-lite"/>
    </source>
</evidence>
<comment type="caution">
    <text evidence="4">The sequence shown here is derived from an EMBL/GenBank/DDBJ whole genome shotgun (WGS) entry which is preliminary data.</text>
</comment>
<dbReference type="PANTHER" id="PTHR35391">
    <property type="entry name" value="C2H2-TYPE DOMAIN-CONTAINING PROTEIN-RELATED"/>
    <property type="match status" value="1"/>
</dbReference>
<dbReference type="PROSITE" id="PS00028">
    <property type="entry name" value="ZINC_FINGER_C2H2_1"/>
    <property type="match status" value="1"/>
</dbReference>
<feature type="non-terminal residue" evidence="4">
    <location>
        <position position="1"/>
    </location>
</feature>
<feature type="region of interest" description="Disordered" evidence="2">
    <location>
        <begin position="923"/>
        <end position="957"/>
    </location>
</feature>
<protein>
    <recommendedName>
        <fullName evidence="3">C2H2-type domain-containing protein</fullName>
    </recommendedName>
</protein>
<dbReference type="InterPro" id="IPR058348">
    <property type="entry name" value="DUF8035"/>
</dbReference>